<reference evidence="2 3" key="1">
    <citation type="journal article" date="2012" name="Eukaryot. Cell">
        <title>Genome sequence of the Trichosporon asahii environmental strain CBS 8904.</title>
        <authorList>
            <person name="Yang R.Y."/>
            <person name="Li H.T."/>
            <person name="Zhu H."/>
            <person name="Zhou G.P."/>
            <person name="Wang M."/>
            <person name="Wang L."/>
        </authorList>
    </citation>
    <scope>NUCLEOTIDE SEQUENCE [LARGE SCALE GENOMIC DNA]</scope>
    <source>
        <strain evidence="2 3">CBS 8904</strain>
    </source>
</reference>
<evidence type="ECO:0000256" key="1">
    <source>
        <dbReference type="SAM" id="MobiDB-lite"/>
    </source>
</evidence>
<keyword evidence="3" id="KW-1185">Reference proteome</keyword>
<dbReference type="AlphaFoldDB" id="K1VNJ0"/>
<evidence type="ECO:0000313" key="3">
    <source>
        <dbReference type="Proteomes" id="UP000006757"/>
    </source>
</evidence>
<accession>K1VNJ0</accession>
<name>K1VNJ0_TRIAC</name>
<dbReference type="InParanoid" id="K1VNJ0"/>
<evidence type="ECO:0000313" key="2">
    <source>
        <dbReference type="EMBL" id="EKD02176.1"/>
    </source>
</evidence>
<dbReference type="EMBL" id="AMBO01000296">
    <property type="protein sequence ID" value="EKD02176.1"/>
    <property type="molecule type" value="Genomic_DNA"/>
</dbReference>
<dbReference type="Proteomes" id="UP000006757">
    <property type="component" value="Unassembled WGS sequence"/>
</dbReference>
<dbReference type="HOGENOM" id="CLU_1705495_0_0_1"/>
<proteinExistence type="predicted"/>
<sequence>MQTLPSSHTLKRALLPRSEKMPSRFQSTRVRQSLSFPGDVVPSPTAGERSGASLFGLRMLRRTVMAASEARKHKRAAYRTPCRARCLGFGRGPTAHQGDGTGHDVDNSVRSPDVPEERGGQSSAYLHERHGLPGIVLSSDYLQSESAGWVRRGR</sequence>
<comment type="caution">
    <text evidence="2">The sequence shown here is derived from an EMBL/GenBank/DDBJ whole genome shotgun (WGS) entry which is preliminary data.</text>
</comment>
<feature type="compositionally biased region" description="Basic and acidic residues" evidence="1">
    <location>
        <begin position="101"/>
        <end position="119"/>
    </location>
</feature>
<organism evidence="2 3">
    <name type="scientific">Trichosporon asahii var. asahii (strain CBS 8904)</name>
    <name type="common">Yeast</name>
    <dbReference type="NCBI Taxonomy" id="1220162"/>
    <lineage>
        <taxon>Eukaryota</taxon>
        <taxon>Fungi</taxon>
        <taxon>Dikarya</taxon>
        <taxon>Basidiomycota</taxon>
        <taxon>Agaricomycotina</taxon>
        <taxon>Tremellomycetes</taxon>
        <taxon>Trichosporonales</taxon>
        <taxon>Trichosporonaceae</taxon>
        <taxon>Trichosporon</taxon>
    </lineage>
</organism>
<feature type="compositionally biased region" description="Polar residues" evidence="1">
    <location>
        <begin position="24"/>
        <end position="35"/>
    </location>
</feature>
<feature type="region of interest" description="Disordered" evidence="1">
    <location>
        <begin position="89"/>
        <end position="127"/>
    </location>
</feature>
<gene>
    <name evidence="2" type="ORF">A1Q2_03538</name>
</gene>
<feature type="region of interest" description="Disordered" evidence="1">
    <location>
        <begin position="1"/>
        <end position="53"/>
    </location>
</feature>
<protein>
    <submittedName>
        <fullName evidence="2">Uncharacterized protein</fullName>
    </submittedName>
</protein>